<dbReference type="PANTHER" id="PTHR39387:SF1">
    <property type="entry name" value="SHAVENOID, ISOFORM B"/>
    <property type="match status" value="1"/>
</dbReference>
<organism evidence="3 4">
    <name type="scientific">Brassicogethes aeneus</name>
    <name type="common">Rape pollen beetle</name>
    <name type="synonym">Meligethes aeneus</name>
    <dbReference type="NCBI Taxonomy" id="1431903"/>
    <lineage>
        <taxon>Eukaryota</taxon>
        <taxon>Metazoa</taxon>
        <taxon>Ecdysozoa</taxon>
        <taxon>Arthropoda</taxon>
        <taxon>Hexapoda</taxon>
        <taxon>Insecta</taxon>
        <taxon>Pterygota</taxon>
        <taxon>Neoptera</taxon>
        <taxon>Endopterygota</taxon>
        <taxon>Coleoptera</taxon>
        <taxon>Polyphaga</taxon>
        <taxon>Cucujiformia</taxon>
        <taxon>Nitidulidae</taxon>
        <taxon>Meligethinae</taxon>
        <taxon>Brassicogethes</taxon>
    </lineage>
</organism>
<evidence type="ECO:0000256" key="2">
    <source>
        <dbReference type="SAM" id="Phobius"/>
    </source>
</evidence>
<feature type="compositionally biased region" description="Basic residues" evidence="1">
    <location>
        <begin position="516"/>
        <end position="532"/>
    </location>
</feature>
<keyword evidence="2" id="KW-0472">Membrane</keyword>
<feature type="region of interest" description="Disordered" evidence="1">
    <location>
        <begin position="933"/>
        <end position="962"/>
    </location>
</feature>
<dbReference type="Proteomes" id="UP001154078">
    <property type="component" value="Chromosome 2"/>
</dbReference>
<dbReference type="OrthoDB" id="6346242at2759"/>
<keyword evidence="2" id="KW-1133">Transmembrane helix</keyword>
<evidence type="ECO:0000313" key="3">
    <source>
        <dbReference type="EMBL" id="CAH0551402.1"/>
    </source>
</evidence>
<feature type="region of interest" description="Disordered" evidence="1">
    <location>
        <begin position="483"/>
        <end position="549"/>
    </location>
</feature>
<keyword evidence="4" id="KW-1185">Reference proteome</keyword>
<dbReference type="EMBL" id="OV121133">
    <property type="protein sequence ID" value="CAH0551402.1"/>
    <property type="molecule type" value="Genomic_DNA"/>
</dbReference>
<dbReference type="AlphaFoldDB" id="A0A9P0AVQ0"/>
<reference evidence="3" key="1">
    <citation type="submission" date="2021-12" db="EMBL/GenBank/DDBJ databases">
        <authorList>
            <person name="King R."/>
        </authorList>
    </citation>
    <scope>NUCLEOTIDE SEQUENCE</scope>
</reference>
<feature type="compositionally biased region" description="Low complexity" evidence="1">
    <location>
        <begin position="506"/>
        <end position="515"/>
    </location>
</feature>
<accession>A0A9P0AVQ0</accession>
<keyword evidence="2" id="KW-0812">Transmembrane</keyword>
<feature type="region of interest" description="Disordered" evidence="1">
    <location>
        <begin position="1037"/>
        <end position="1058"/>
    </location>
</feature>
<gene>
    <name evidence="3" type="ORF">MELIAE_LOCUS4011</name>
</gene>
<name>A0A9P0AVQ0_BRAAE</name>
<protein>
    <submittedName>
        <fullName evidence="3">Uncharacterized protein</fullName>
    </submittedName>
</protein>
<feature type="transmembrane region" description="Helical" evidence="2">
    <location>
        <begin position="153"/>
        <end position="175"/>
    </location>
</feature>
<dbReference type="GO" id="GO:0005938">
    <property type="term" value="C:cell cortex"/>
    <property type="evidence" value="ECO:0007669"/>
    <property type="project" value="TreeGrafter"/>
</dbReference>
<evidence type="ECO:0000313" key="4">
    <source>
        <dbReference type="Proteomes" id="UP001154078"/>
    </source>
</evidence>
<sequence length="1144" mass="128739">MLCMFYFINQSIELFFAISGIKTPVCAVSGAKFLTESGWVDLRNPVDTDVPFRLFRDQGRTFLKWYGEPELRTKMSGRLLLVYLMCRDLASPELDSSPEETAAPVHALFSPCVAFRVVGTPTKYLNNVSEVAFAPDAHAASGSSSSHLSISEYIAIGICSLLLGLIYVASVFLYLHLKKRNSLKNKAKKNDTDDLNQAEEGVIKNNPLLSMVNHFQSPDNGYSDSASSDTDATADIVQNNEDRKKHMQMQITSALIHPQLHQRYDGIFGSVLQELAHQESSIECLPEENVSIVETLECREDRPDNLRALSGTVRKKLYFNPAYFEPQLLMAPPPAAIEFLYKIREVITIAKQKMESKRFTPSLIVIPEEEYNINQESYEVARPVTRNGSVISLKRENSRRKTCTGCPGCEPQDFRTLCGRLPEFPALAACHNCVTSNDSKQISIRKWLEDVPILKDEENQHSCKNKVTKRVRSPTRSLQLCGIKTSERAISPRPSSDKAASERATSPDSQCSKSKSSTKSRRLRKSNVKKPKLPPPPIPFSPGKKEKEEENHYDIIPAHEEAFKKNLPHPDMINEAMVVDNNKVDITNRIPTLTKKQMNAVINELTVHRNNLINEEPPRRLPIEYETDSLERNAKGYHTPSEYAEVISSQPSPSLSTALPMDEEMTMRNAIFNKKTGNMTISKLNNNKDSLQEDDHDYELIVMKKGTSYRLPELLQRNNGYSLVSEVYVNNGYNYGSNPSSPSDSNCSTLEERTLKVRYDGGKEKPGKLLIEVEDCADNYIPVDDSDSFEADTLDRKSNKLKLPRFNIQNKHNEFVDSLERPPNQILLKTTGSFRREPIVSTVDDDKPGTFNRAFGSLREIFEAKKNDENTSLTIISDDEGRLLTLEERHSRRQRKLNIKEVNVQPDVIPPPPHDNTPIYEHPKPPRKVIIDENGKIPPLPPKNGKRGSVKTTTPQKTSTKDTPVKIVENNYEFCLVQKNKKDGNILTSLIQAEDIILKKGANDQFILHNTNNINFGVPIKSLQSFMPIEDLKNRNKVKKSWRSANKPEDSGYLSTDSNDSLKKKIHLTLEPLSINSETDESLGDGHSESGGESVETHSVFFGSFQRKPLNFARYDSVDSGVINGDGPESTDSENISYTTVVQC</sequence>
<proteinExistence type="predicted"/>
<dbReference type="GO" id="GO:0035317">
    <property type="term" value="P:imaginal disc-derived wing hair organization"/>
    <property type="evidence" value="ECO:0007669"/>
    <property type="project" value="TreeGrafter"/>
</dbReference>
<evidence type="ECO:0000256" key="1">
    <source>
        <dbReference type="SAM" id="MobiDB-lite"/>
    </source>
</evidence>
<dbReference type="PANTHER" id="PTHR39387">
    <property type="entry name" value="SHAVENOID, ISOFORM B"/>
    <property type="match status" value="1"/>
</dbReference>